<proteinExistence type="predicted"/>
<dbReference type="eggNOG" id="COG3335">
    <property type="taxonomic scope" value="Bacteria"/>
</dbReference>
<dbReference type="InterPro" id="IPR038717">
    <property type="entry name" value="Tc1-like_DDE_dom"/>
</dbReference>
<gene>
    <name evidence="2" type="ordered locus">Tery_2258</name>
</gene>
<dbReference type="PANTHER" id="PTHR46564">
    <property type="entry name" value="TRANSPOSASE"/>
    <property type="match status" value="1"/>
</dbReference>
<dbReference type="InterPro" id="IPR036397">
    <property type="entry name" value="RNaseH_sf"/>
</dbReference>
<dbReference type="NCBIfam" id="NF033545">
    <property type="entry name" value="transpos_IS630"/>
    <property type="match status" value="1"/>
</dbReference>
<sequence>MSKLKNKWLENGEIIVVLLLVEVLKKLVLLLKKTSGYQERDELEIEEFMLKLNQIDNKSIVYVDEAGIDNREDYSYDYGVKGKRLPGMKLGKRTERVSWIAAINQEKMFASLTFIRSCNRDLFENWLEHCLLPKLHPGQVIIVDNATFHKSVDIEELVAKVKCEIWYLPPYSPDFNKIERWWFVLKNWIRPRLKEFKNFRDCVDAAFIIQSSSFFLGSKDML</sequence>
<accession>Q112T8</accession>
<dbReference type="RefSeq" id="WP_011611854.1">
    <property type="nucleotide sequence ID" value="NC_008312.1"/>
</dbReference>
<evidence type="ECO:0000313" key="2">
    <source>
        <dbReference type="EMBL" id="ABG51486.1"/>
    </source>
</evidence>
<dbReference type="SUPFAM" id="SSF53098">
    <property type="entry name" value="Ribonuclease H-like"/>
    <property type="match status" value="1"/>
</dbReference>
<dbReference type="STRING" id="203124.Tery_2258"/>
<dbReference type="HOGENOM" id="CLU_056788_10_1_3"/>
<dbReference type="InterPro" id="IPR047655">
    <property type="entry name" value="Transpos_IS630-like"/>
</dbReference>
<dbReference type="InterPro" id="IPR012337">
    <property type="entry name" value="RNaseH-like_sf"/>
</dbReference>
<dbReference type="KEGG" id="ter:Tery_2258"/>
<dbReference type="EMBL" id="CP000393">
    <property type="protein sequence ID" value="ABG51486.1"/>
    <property type="molecule type" value="Genomic_DNA"/>
</dbReference>
<organism evidence="2">
    <name type="scientific">Trichodesmium erythraeum (strain IMS101)</name>
    <dbReference type="NCBI Taxonomy" id="203124"/>
    <lineage>
        <taxon>Bacteria</taxon>
        <taxon>Bacillati</taxon>
        <taxon>Cyanobacteriota</taxon>
        <taxon>Cyanophyceae</taxon>
        <taxon>Oscillatoriophycideae</taxon>
        <taxon>Oscillatoriales</taxon>
        <taxon>Microcoleaceae</taxon>
        <taxon>Trichodesmium</taxon>
    </lineage>
</organism>
<dbReference type="PANTHER" id="PTHR46564:SF1">
    <property type="entry name" value="TRANSPOSASE"/>
    <property type="match status" value="1"/>
</dbReference>
<reference evidence="2" key="1">
    <citation type="submission" date="2006-06" db="EMBL/GenBank/DDBJ databases">
        <title>Complete sequence of Trichodesmium erythraeum IMS101.</title>
        <authorList>
            <consortium name="US DOE Joint Genome Institute"/>
            <person name="Copeland A."/>
            <person name="Lucas S."/>
            <person name="Lapidus A."/>
            <person name="Barry K."/>
            <person name="Detter J.C."/>
            <person name="Glavina del Rio T."/>
            <person name="Hammon N."/>
            <person name="Israni S."/>
            <person name="Dalin E."/>
            <person name="Tice H."/>
            <person name="Pitluck S."/>
            <person name="Kiss H."/>
            <person name="Munk A.C."/>
            <person name="Brettin T."/>
            <person name="Bruce D."/>
            <person name="Han C."/>
            <person name="Tapia R."/>
            <person name="Gilna P."/>
            <person name="Schmutz J."/>
            <person name="Larimer F."/>
            <person name="Land M."/>
            <person name="Hauser L."/>
            <person name="Kyrpides N."/>
            <person name="Kim E."/>
            <person name="Richardson P."/>
        </authorList>
    </citation>
    <scope>NUCLEOTIDE SEQUENCE [LARGE SCALE GENOMIC DNA]</scope>
    <source>
        <strain evidence="2">IMS101</strain>
    </source>
</reference>
<protein>
    <recommendedName>
        <fullName evidence="1">Tc1-like transposase DDE domain-containing protein</fullName>
    </recommendedName>
</protein>
<feature type="domain" description="Tc1-like transposase DDE" evidence="1">
    <location>
        <begin position="60"/>
        <end position="197"/>
    </location>
</feature>
<name>Q112T8_TRIEI</name>
<dbReference type="Gene3D" id="3.30.420.10">
    <property type="entry name" value="Ribonuclease H-like superfamily/Ribonuclease H"/>
    <property type="match status" value="1"/>
</dbReference>
<dbReference type="GO" id="GO:0003676">
    <property type="term" value="F:nucleic acid binding"/>
    <property type="evidence" value="ECO:0007669"/>
    <property type="project" value="InterPro"/>
</dbReference>
<evidence type="ECO:0000259" key="1">
    <source>
        <dbReference type="Pfam" id="PF13358"/>
    </source>
</evidence>
<dbReference type="AlphaFoldDB" id="Q112T8"/>
<dbReference type="Pfam" id="PF13358">
    <property type="entry name" value="DDE_3"/>
    <property type="match status" value="1"/>
</dbReference>